<dbReference type="CDD" id="cd08879">
    <property type="entry name" value="RHO_alpha_C_AntDO-like"/>
    <property type="match status" value="1"/>
</dbReference>
<dbReference type="InterPro" id="IPR015879">
    <property type="entry name" value="Ring_hydroxy_dOase_asu_C_dom"/>
</dbReference>
<dbReference type="GO" id="GO:0051537">
    <property type="term" value="F:2 iron, 2 sulfur cluster binding"/>
    <property type="evidence" value="ECO:0007669"/>
    <property type="project" value="UniProtKB-KW"/>
</dbReference>
<gene>
    <name evidence="11" type="ORF">YP76_20450</name>
</gene>
<keyword evidence="5" id="KW-0223">Dioxygenase</keyword>
<dbReference type="PROSITE" id="PS01258">
    <property type="entry name" value="BH2"/>
    <property type="match status" value="1"/>
</dbReference>
<evidence type="ECO:0000256" key="6">
    <source>
        <dbReference type="ARBA" id="ARBA00023002"/>
    </source>
</evidence>
<keyword evidence="7" id="KW-0408">Iron</keyword>
<comment type="similarity">
    <text evidence="1">Belongs to the bacterial ring-hydroxylating dioxygenase alpha subunit family.</text>
</comment>
<dbReference type="InterPro" id="IPR015881">
    <property type="entry name" value="ARHD_Rieske_2Fe_2S"/>
</dbReference>
<reference evidence="11 12" key="1">
    <citation type="submission" date="2015-04" db="EMBL/GenBank/DDBJ databases">
        <title>Genome sequence of aromatic hydrocarbons-degrading Sphingobium chungbukense DJ77.</title>
        <authorList>
            <person name="Kim Y.-C."/>
            <person name="Chae J.-C."/>
        </authorList>
    </citation>
    <scope>NUCLEOTIDE SEQUENCE [LARGE SCALE GENOMIC DNA]</scope>
    <source>
        <strain evidence="11 12">DJ77</strain>
    </source>
</reference>
<dbReference type="InterPro" id="IPR036922">
    <property type="entry name" value="Rieske_2Fe-2S_sf"/>
</dbReference>
<dbReference type="PANTHER" id="PTHR43756">
    <property type="entry name" value="CHOLINE MONOOXYGENASE, CHLOROPLASTIC"/>
    <property type="match status" value="1"/>
</dbReference>
<accession>A0A0M3AK82</accession>
<evidence type="ECO:0000256" key="3">
    <source>
        <dbReference type="ARBA" id="ARBA00022714"/>
    </source>
</evidence>
<protein>
    <recommendedName>
        <fullName evidence="10">Rieske domain-containing protein</fullName>
    </recommendedName>
</protein>
<dbReference type="PANTHER" id="PTHR43756:SF1">
    <property type="entry name" value="3-PHENYLPROPIONATE_CINNAMIC ACID DIOXYGENASE SUBUNIT ALPHA"/>
    <property type="match status" value="1"/>
</dbReference>
<dbReference type="STRING" id="56193.YP76_20450"/>
<dbReference type="Gene3D" id="2.102.10.10">
    <property type="entry name" value="Rieske [2Fe-2S] iron-sulphur domain"/>
    <property type="match status" value="1"/>
</dbReference>
<dbReference type="SUPFAM" id="SSF50022">
    <property type="entry name" value="ISP domain"/>
    <property type="match status" value="1"/>
</dbReference>
<evidence type="ECO:0000256" key="2">
    <source>
        <dbReference type="ARBA" id="ARBA00009458"/>
    </source>
</evidence>
<dbReference type="PRINTS" id="PR00090">
    <property type="entry name" value="RNGDIOXGNASE"/>
</dbReference>
<dbReference type="Proteomes" id="UP000033874">
    <property type="component" value="Unassembled WGS sequence"/>
</dbReference>
<evidence type="ECO:0000256" key="4">
    <source>
        <dbReference type="ARBA" id="ARBA00022723"/>
    </source>
</evidence>
<dbReference type="Gene3D" id="3.90.380.10">
    <property type="entry name" value="Naphthalene 1,2-dioxygenase Alpha Subunit, Chain A, domain 1"/>
    <property type="match status" value="1"/>
</dbReference>
<feature type="domain" description="Rieske" evidence="10">
    <location>
        <begin position="47"/>
        <end position="156"/>
    </location>
</feature>
<dbReference type="SUPFAM" id="SSF55961">
    <property type="entry name" value="Bet v1-like"/>
    <property type="match status" value="1"/>
</dbReference>
<dbReference type="Pfam" id="PF00355">
    <property type="entry name" value="Rieske"/>
    <property type="match status" value="1"/>
</dbReference>
<evidence type="ECO:0000256" key="5">
    <source>
        <dbReference type="ARBA" id="ARBA00022964"/>
    </source>
</evidence>
<keyword evidence="4" id="KW-0479">Metal-binding</keyword>
<keyword evidence="6" id="KW-0560">Oxidoreductase</keyword>
<keyword evidence="3" id="KW-0001">2Fe-2S</keyword>
<dbReference type="Pfam" id="PF00848">
    <property type="entry name" value="Ring_hydroxyl_A"/>
    <property type="match status" value="1"/>
</dbReference>
<comment type="caution">
    <text evidence="11">The sequence shown here is derived from an EMBL/GenBank/DDBJ whole genome shotgun (WGS) entry which is preliminary data.</text>
</comment>
<dbReference type="RefSeq" id="WP_046765454.1">
    <property type="nucleotide sequence ID" value="NZ_LBIC01000010.1"/>
</dbReference>
<proteinExistence type="inferred from homology"/>
<comment type="similarity">
    <text evidence="2">Belongs to the Bcl-2 family.</text>
</comment>
<dbReference type="GO" id="GO:0051213">
    <property type="term" value="F:dioxygenase activity"/>
    <property type="evidence" value="ECO:0007669"/>
    <property type="project" value="UniProtKB-KW"/>
</dbReference>
<keyword evidence="12" id="KW-1185">Reference proteome</keyword>
<dbReference type="PROSITE" id="PS51296">
    <property type="entry name" value="RIESKE"/>
    <property type="match status" value="1"/>
</dbReference>
<dbReference type="PATRIC" id="fig|56193.3.peg.4296"/>
<organism evidence="11 12">
    <name type="scientific">Sphingobium chungbukense</name>
    <dbReference type="NCBI Taxonomy" id="56193"/>
    <lineage>
        <taxon>Bacteria</taxon>
        <taxon>Pseudomonadati</taxon>
        <taxon>Pseudomonadota</taxon>
        <taxon>Alphaproteobacteria</taxon>
        <taxon>Sphingomonadales</taxon>
        <taxon>Sphingomonadaceae</taxon>
        <taxon>Sphingobium</taxon>
    </lineage>
</organism>
<dbReference type="InterPro" id="IPR017941">
    <property type="entry name" value="Rieske_2Fe-2S"/>
</dbReference>
<dbReference type="EMBL" id="LBIC01000010">
    <property type="protein sequence ID" value="KKW90368.1"/>
    <property type="molecule type" value="Genomic_DNA"/>
</dbReference>
<dbReference type="GO" id="GO:0005506">
    <property type="term" value="F:iron ion binding"/>
    <property type="evidence" value="ECO:0007669"/>
    <property type="project" value="InterPro"/>
</dbReference>
<dbReference type="PROSITE" id="PS00570">
    <property type="entry name" value="RING_HYDROXYL_ALPHA"/>
    <property type="match status" value="1"/>
</dbReference>
<evidence type="ECO:0000256" key="7">
    <source>
        <dbReference type="ARBA" id="ARBA00023004"/>
    </source>
</evidence>
<evidence type="ECO:0000313" key="12">
    <source>
        <dbReference type="Proteomes" id="UP000033874"/>
    </source>
</evidence>
<evidence type="ECO:0000313" key="11">
    <source>
        <dbReference type="EMBL" id="KKW90368.1"/>
    </source>
</evidence>
<evidence type="ECO:0000256" key="1">
    <source>
        <dbReference type="ARBA" id="ARBA00008751"/>
    </source>
</evidence>
<evidence type="ECO:0000256" key="9">
    <source>
        <dbReference type="ARBA" id="ARBA00023027"/>
    </source>
</evidence>
<name>A0A0M3AK82_9SPHN</name>
<sequence length="444" mass="50591">MSTVTNLTREDSEFDRLVQDDRVHRSVYVEPEIFAREMDNIFAGTWVYLLHESELPNVGDYRQAWIGTREVFVTRGEDREINVLSNRCSHRGAVICREFRGNATSFTCPYHGWRYDARGTLFGIPGKNAYGPTFKSRGMNLARPAQVAIYKGLVFATLNPNAVTIVEHLGNAASFIDQWLDHQGGWENLVVSGAQRFKVNCNWKMVYDNAGDGYHVPFSHQSLLVMTKERYGGGDMTYFADADRSNMPLHALDNGHSIVDQRPEMYATSAWDQQRPQPGREPFEAHVTQTVGANEAKAVLESAVGAGMNLCIFPNLLFIGNQIQVLQPVRVDQTYVLFNATRRRDGDEQLNAIRLRTQEDFPILGEMDDADNFEECQRGLTFNPEDEWVDISRHFETDKDIDGEDGIVTAPVTSELHMRNYYAQWKRLMKAHPILRVSKEKEAR</sequence>
<dbReference type="AlphaFoldDB" id="A0A0M3AK82"/>
<keyword evidence="8" id="KW-0411">Iron-sulfur</keyword>
<dbReference type="InterPro" id="IPR001663">
    <property type="entry name" value="Rng_hydr_dOase-A"/>
</dbReference>
<keyword evidence="9" id="KW-0520">NAD</keyword>
<evidence type="ECO:0000259" key="10">
    <source>
        <dbReference type="PROSITE" id="PS51296"/>
    </source>
</evidence>
<dbReference type="InterPro" id="IPR020726">
    <property type="entry name" value="Bcl2_BH2_motif_CS"/>
</dbReference>
<evidence type="ECO:0000256" key="8">
    <source>
        <dbReference type="ARBA" id="ARBA00023014"/>
    </source>
</evidence>